<accession>A0A0D7CTL2</accession>
<sequence>MTARDAARDAVWELMPCFWTQGVAELAAVLGLAPRGGLGFAAQRGSDLLNRKTHFRQLAAGAGVPVPDGSVARTPLELTRAIERQLPRTGTAIVKQDDGAGGSGNLTLTRGAAGAPNAPPRDPLAPGTGAQHGRAAQERRRVARRAPARGGAGGGRRPCLTQAS</sequence>
<evidence type="ECO:0008006" key="4">
    <source>
        <dbReference type="Google" id="ProtNLM"/>
    </source>
</evidence>
<evidence type="ECO:0000313" key="3">
    <source>
        <dbReference type="Proteomes" id="UP000032458"/>
    </source>
</evidence>
<dbReference type="RefSeq" id="WP_030068590.1">
    <property type="nucleotide sequence ID" value="NZ_JRKI01000003.1"/>
</dbReference>
<name>A0A0D7CTL2_9ACTN</name>
<evidence type="ECO:0000313" key="2">
    <source>
        <dbReference type="EMBL" id="KIZ19180.1"/>
    </source>
</evidence>
<evidence type="ECO:0000256" key="1">
    <source>
        <dbReference type="SAM" id="MobiDB-lite"/>
    </source>
</evidence>
<comment type="caution">
    <text evidence="2">The sequence shown here is derived from an EMBL/GenBank/DDBJ whole genome shotgun (WGS) entry which is preliminary data.</text>
</comment>
<dbReference type="PATRIC" id="fig|1240678.4.peg.235"/>
<reference evidence="2 3" key="1">
    <citation type="submission" date="2014-09" db="EMBL/GenBank/DDBJ databases">
        <title>Draft genome sequence of Streptomyces natalensis ATCC 27448, producer of the antifungal pimaricin.</title>
        <authorList>
            <person name="Mendes M.V."/>
            <person name="Beites T."/>
            <person name="Pires S."/>
            <person name="Santos C.L."/>
            <person name="Moradas-Ferreira P."/>
        </authorList>
    </citation>
    <scope>NUCLEOTIDE SEQUENCE [LARGE SCALE GENOMIC DNA]</scope>
    <source>
        <strain evidence="2 3">ATCC 27448</strain>
    </source>
</reference>
<keyword evidence="3" id="KW-1185">Reference proteome</keyword>
<dbReference type="EMBL" id="JRKI01000003">
    <property type="protein sequence ID" value="KIZ19180.1"/>
    <property type="molecule type" value="Genomic_DNA"/>
</dbReference>
<organism evidence="2 3">
    <name type="scientific">Streptomyces natalensis ATCC 27448</name>
    <dbReference type="NCBI Taxonomy" id="1240678"/>
    <lineage>
        <taxon>Bacteria</taxon>
        <taxon>Bacillati</taxon>
        <taxon>Actinomycetota</taxon>
        <taxon>Actinomycetes</taxon>
        <taxon>Kitasatosporales</taxon>
        <taxon>Streptomycetaceae</taxon>
        <taxon>Streptomyces</taxon>
    </lineage>
</organism>
<gene>
    <name evidence="2" type="ORF">SNA_01090</name>
</gene>
<protein>
    <recommendedName>
        <fullName evidence="4">ATP-grasp domain-containing protein</fullName>
    </recommendedName>
</protein>
<dbReference type="AlphaFoldDB" id="A0A0D7CTL2"/>
<dbReference type="Proteomes" id="UP000032458">
    <property type="component" value="Unassembled WGS sequence"/>
</dbReference>
<proteinExistence type="predicted"/>
<dbReference type="SUPFAM" id="SSF56059">
    <property type="entry name" value="Glutathione synthetase ATP-binding domain-like"/>
    <property type="match status" value="1"/>
</dbReference>
<feature type="region of interest" description="Disordered" evidence="1">
    <location>
        <begin position="88"/>
        <end position="164"/>
    </location>
</feature>